<dbReference type="Proteomes" id="UP000784294">
    <property type="component" value="Unassembled WGS sequence"/>
</dbReference>
<organism evidence="3 4">
    <name type="scientific">Protopolystoma xenopodis</name>
    <dbReference type="NCBI Taxonomy" id="117903"/>
    <lineage>
        <taxon>Eukaryota</taxon>
        <taxon>Metazoa</taxon>
        <taxon>Spiralia</taxon>
        <taxon>Lophotrochozoa</taxon>
        <taxon>Platyhelminthes</taxon>
        <taxon>Monogenea</taxon>
        <taxon>Polyopisthocotylea</taxon>
        <taxon>Polystomatidea</taxon>
        <taxon>Polystomatidae</taxon>
        <taxon>Protopolystoma</taxon>
    </lineage>
</organism>
<evidence type="ECO:0000313" key="4">
    <source>
        <dbReference type="Proteomes" id="UP000784294"/>
    </source>
</evidence>
<feature type="transmembrane region" description="Helical" evidence="2">
    <location>
        <begin position="113"/>
        <end position="131"/>
    </location>
</feature>
<dbReference type="EMBL" id="CAAALY010042287">
    <property type="protein sequence ID" value="VEL19591.1"/>
    <property type="molecule type" value="Genomic_DNA"/>
</dbReference>
<feature type="compositionally biased region" description="Polar residues" evidence="1">
    <location>
        <begin position="26"/>
        <end position="35"/>
    </location>
</feature>
<keyword evidence="2" id="KW-0812">Transmembrane</keyword>
<feature type="region of interest" description="Disordered" evidence="1">
    <location>
        <begin position="26"/>
        <end position="52"/>
    </location>
</feature>
<evidence type="ECO:0000256" key="2">
    <source>
        <dbReference type="SAM" id="Phobius"/>
    </source>
</evidence>
<keyword evidence="2" id="KW-1133">Transmembrane helix</keyword>
<reference evidence="3" key="1">
    <citation type="submission" date="2018-11" db="EMBL/GenBank/DDBJ databases">
        <authorList>
            <consortium name="Pathogen Informatics"/>
        </authorList>
    </citation>
    <scope>NUCLEOTIDE SEQUENCE</scope>
</reference>
<evidence type="ECO:0008006" key="5">
    <source>
        <dbReference type="Google" id="ProtNLM"/>
    </source>
</evidence>
<keyword evidence="4" id="KW-1185">Reference proteome</keyword>
<evidence type="ECO:0000313" key="3">
    <source>
        <dbReference type="EMBL" id="VEL19591.1"/>
    </source>
</evidence>
<gene>
    <name evidence="3" type="ORF">PXEA_LOCUS13031</name>
</gene>
<dbReference type="AlphaFoldDB" id="A0A3S5CLZ9"/>
<keyword evidence="2" id="KW-0472">Membrane</keyword>
<sequence length="146" mass="16175">MECPSLSLSALQVPKYLAGRCDGEGNVQTSDQKGTAESGLTRRTEKRVHARSNPRDCQRMLLSFLPSFFHSPLTSFISLLTSFLSPFFFIYFPLLSSLPSLLFSILYPLSSPLFPVSSLSSLFFALSYLRFPLTPSTLPSPLSPNT</sequence>
<evidence type="ECO:0000256" key="1">
    <source>
        <dbReference type="SAM" id="MobiDB-lite"/>
    </source>
</evidence>
<accession>A0A3S5CLZ9</accession>
<protein>
    <recommendedName>
        <fullName evidence="5">Transmembrane protein</fullName>
    </recommendedName>
</protein>
<name>A0A3S5CLZ9_9PLAT</name>
<proteinExistence type="predicted"/>
<comment type="caution">
    <text evidence="3">The sequence shown here is derived from an EMBL/GenBank/DDBJ whole genome shotgun (WGS) entry which is preliminary data.</text>
</comment>